<evidence type="ECO:0000313" key="3">
    <source>
        <dbReference type="Proteomes" id="UP001284537"/>
    </source>
</evidence>
<keyword evidence="1" id="KW-0812">Transmembrane</keyword>
<protein>
    <recommendedName>
        <fullName evidence="4">SMODS and SLOG-associating 2TM effector domain-containing protein</fullName>
    </recommendedName>
</protein>
<keyword evidence="1" id="KW-1133">Transmembrane helix</keyword>
<evidence type="ECO:0000256" key="1">
    <source>
        <dbReference type="SAM" id="Phobius"/>
    </source>
</evidence>
<proteinExistence type="predicted"/>
<keyword evidence="1" id="KW-0472">Membrane</keyword>
<accession>A0ABU4UIM7</accession>
<reference evidence="2 3" key="1">
    <citation type="submission" date="2023-11" db="EMBL/GenBank/DDBJ databases">
        <authorList>
            <person name="Ouyang M.-Y."/>
        </authorList>
    </citation>
    <scope>NUCLEOTIDE SEQUENCE [LARGE SCALE GENOMIC DNA]</scope>
    <source>
        <strain evidence="2 3">OY6</strain>
    </source>
</reference>
<feature type="transmembrane region" description="Helical" evidence="1">
    <location>
        <begin position="12"/>
        <end position="33"/>
    </location>
</feature>
<sequence>MSAKEVQYQITVFCYSMPLVSFLAALAAVLTTIHKALKCEEYQAECLRLSQAYQSIAVAADAAFFGPAAEYAAQHERLASELRRLAADAKAQVSTNFYSPDNPKR</sequence>
<evidence type="ECO:0000313" key="2">
    <source>
        <dbReference type="EMBL" id="MDX8129056.1"/>
    </source>
</evidence>
<dbReference type="EMBL" id="JAXARY010000017">
    <property type="protein sequence ID" value="MDX8129056.1"/>
    <property type="molecule type" value="Genomic_DNA"/>
</dbReference>
<organism evidence="2 3">
    <name type="scientific">Methylomonas defluvii</name>
    <dbReference type="NCBI Taxonomy" id="3045149"/>
    <lineage>
        <taxon>Bacteria</taxon>
        <taxon>Pseudomonadati</taxon>
        <taxon>Pseudomonadota</taxon>
        <taxon>Gammaproteobacteria</taxon>
        <taxon>Methylococcales</taxon>
        <taxon>Methylococcaceae</taxon>
        <taxon>Methylomonas</taxon>
    </lineage>
</organism>
<name>A0ABU4UIM7_9GAMM</name>
<dbReference type="RefSeq" id="WP_319962370.1">
    <property type="nucleotide sequence ID" value="NZ_JAXARY010000017.1"/>
</dbReference>
<dbReference type="Proteomes" id="UP001284537">
    <property type="component" value="Unassembled WGS sequence"/>
</dbReference>
<gene>
    <name evidence="2" type="ORF">QLH52_17285</name>
</gene>
<evidence type="ECO:0008006" key="4">
    <source>
        <dbReference type="Google" id="ProtNLM"/>
    </source>
</evidence>
<keyword evidence="3" id="KW-1185">Reference proteome</keyword>
<comment type="caution">
    <text evidence="2">The sequence shown here is derived from an EMBL/GenBank/DDBJ whole genome shotgun (WGS) entry which is preliminary data.</text>
</comment>